<dbReference type="CDD" id="cd05930">
    <property type="entry name" value="A_NRPS"/>
    <property type="match status" value="1"/>
</dbReference>
<dbReference type="PANTHER" id="PTHR45527:SF1">
    <property type="entry name" value="FATTY ACID SYNTHASE"/>
    <property type="match status" value="1"/>
</dbReference>
<comment type="cofactor">
    <cofactor evidence="1">
        <name>pantetheine 4'-phosphate</name>
        <dbReference type="ChEBI" id="CHEBI:47942"/>
    </cofactor>
</comment>
<comment type="caution">
    <text evidence="5">The sequence shown here is derived from an EMBL/GenBank/DDBJ whole genome shotgun (WGS) entry which is preliminary data.</text>
</comment>
<keyword evidence="2" id="KW-0596">Phosphopantetheine</keyword>
<dbReference type="SUPFAM" id="SSF56801">
    <property type="entry name" value="Acetyl-CoA synthetase-like"/>
    <property type="match status" value="1"/>
</dbReference>
<dbReference type="Pfam" id="PF00550">
    <property type="entry name" value="PP-binding"/>
    <property type="match status" value="1"/>
</dbReference>
<dbReference type="InterPro" id="IPR042099">
    <property type="entry name" value="ANL_N_sf"/>
</dbReference>
<dbReference type="Gene3D" id="3.30.300.30">
    <property type="match status" value="1"/>
</dbReference>
<dbReference type="InterPro" id="IPR009081">
    <property type="entry name" value="PP-bd_ACP"/>
</dbReference>
<keyword evidence="6" id="KW-1185">Reference proteome</keyword>
<dbReference type="Proteomes" id="UP001596514">
    <property type="component" value="Unassembled WGS sequence"/>
</dbReference>
<evidence type="ECO:0000256" key="2">
    <source>
        <dbReference type="ARBA" id="ARBA00022450"/>
    </source>
</evidence>
<reference evidence="6" key="1">
    <citation type="journal article" date="2019" name="Int. J. Syst. Evol. Microbiol.">
        <title>The Global Catalogue of Microorganisms (GCM) 10K type strain sequencing project: providing services to taxonomists for standard genome sequencing and annotation.</title>
        <authorList>
            <consortium name="The Broad Institute Genomics Platform"/>
            <consortium name="The Broad Institute Genome Sequencing Center for Infectious Disease"/>
            <person name="Wu L."/>
            <person name="Ma J."/>
        </authorList>
    </citation>
    <scope>NUCLEOTIDE SEQUENCE [LARGE SCALE GENOMIC DNA]</scope>
    <source>
        <strain evidence="6">JCM 10083</strain>
    </source>
</reference>
<dbReference type="PANTHER" id="PTHR45527">
    <property type="entry name" value="NONRIBOSOMAL PEPTIDE SYNTHETASE"/>
    <property type="match status" value="1"/>
</dbReference>
<dbReference type="Gene3D" id="3.30.559.30">
    <property type="entry name" value="Nonribosomal peptide synthetase, condensation domain"/>
    <property type="match status" value="1"/>
</dbReference>
<gene>
    <name evidence="5" type="ORF">ACFQVD_34145</name>
</gene>
<dbReference type="Gene3D" id="3.40.50.12780">
    <property type="entry name" value="N-terminal domain of ligase-like"/>
    <property type="match status" value="1"/>
</dbReference>
<dbReference type="InterPro" id="IPR045851">
    <property type="entry name" value="AMP-bd_C_sf"/>
</dbReference>
<proteinExistence type="predicted"/>
<dbReference type="SMART" id="SM00823">
    <property type="entry name" value="PKS_PP"/>
    <property type="match status" value="1"/>
</dbReference>
<evidence type="ECO:0000259" key="4">
    <source>
        <dbReference type="PROSITE" id="PS50075"/>
    </source>
</evidence>
<dbReference type="SUPFAM" id="SSF47336">
    <property type="entry name" value="ACP-like"/>
    <property type="match status" value="1"/>
</dbReference>
<dbReference type="Pfam" id="PF00668">
    <property type="entry name" value="Condensation"/>
    <property type="match status" value="1"/>
</dbReference>
<dbReference type="InterPro" id="IPR010071">
    <property type="entry name" value="AA_adenyl_dom"/>
</dbReference>
<sequence length="1049" mass="111117">MNRPTTLAEGLATAAMRYPDRPALIAERTWSFTELARDADIVAGELHRLGLRAGDRVAMALPNSGRALVLLAGLARAGIAVVPFDDSVPAARLVAQAQDVSAKLLVVEEPRDGLLEVGCPVVMLRSLFGSAAAEADAPPVGRPDGTHEAYVIYTSGSTGVAKGVSVSHAAIAAHAAHAVDYFALHPGDRVLQFASLGFDVAQEEIWPTWFAGAAVAVKSVALPDSADLSAMVRENAVTVLQLPTAYWRTVTVELPAVSRGDFASVRLVVVGGEAAALTDLRRHLGSALGAAALVNAYGPSESVVTSTAFRFDPGDELPADESGLPIGTAFPGRRVSVVRPDGRPAASGEEGELYIHGLLADGYVGRPDLTADRFAPAGPPGSDRTPERRYRTGDLVRVLNSGDLVFTGRTDDQVKLRGFRIELGEVEAAIRSTGLVADAAAAVLSRSGAEPRLGALLVGAGGADTPDTALLAGRLASILPLPFVPTVWARADRIPLTSSGKTDRLAVAAEIGARLEAGAPADERQAGPPRDSNPRLSALGQIWCDVLGVDHARPEDDFLELGGDSLLAVRFAARARARGFVITPAEVLSCGTLAAIGAAAREAEQVSGPSDSPGPRTGEPAELLPSQLRWLLDGPIPEAHHFALTALMKIRHDVPDAALLDTATALLDQHPALSSRFDLAALLVRFDVREAKDVFHSVDLGDGDLAARLLEPAQKAQQELDPGNGEVFRMVRLRAGTDHRLLIVVHHLVLDGCSMSLLVDEAEAALTRWLATGRATLDPPTESVRSVRSAIDSYLVSDIARRDAAAWLSAPWPDVLPLSRREGPALLPSVVTARSALTLSDSDAILHRLAPALFRPVDLLRAAIMTAVAEWTGTATVAMDVYDNNRTATVGDLDVSRTIGYLQSTHPEIGVVRGSGCGAVRRLLAAPRLVPTRPFGFDALRFLSPVEEERRMLAALPRPDLRLNYRSQLGRLEQRGSGDSLQNADEDTGAHRAESQSERYALMFEGDVIDGAFTVGTKFSTDHFDRADITALTARIAELCSLTAREVVA</sequence>
<feature type="domain" description="Carrier" evidence="4">
    <location>
        <begin position="530"/>
        <end position="604"/>
    </location>
</feature>
<dbReference type="InterPro" id="IPR020845">
    <property type="entry name" value="AMP-binding_CS"/>
</dbReference>
<accession>A0ABW2T9P0</accession>
<dbReference type="SUPFAM" id="SSF52777">
    <property type="entry name" value="CoA-dependent acyltransferases"/>
    <property type="match status" value="2"/>
</dbReference>
<dbReference type="RefSeq" id="WP_343963243.1">
    <property type="nucleotide sequence ID" value="NZ_BAAAGK010000016.1"/>
</dbReference>
<evidence type="ECO:0000256" key="1">
    <source>
        <dbReference type="ARBA" id="ARBA00001957"/>
    </source>
</evidence>
<name>A0ABW2T9P0_9ACTN</name>
<protein>
    <submittedName>
        <fullName evidence="5">Amino acid adenylation domain-containing protein</fullName>
    </submittedName>
</protein>
<dbReference type="Gene3D" id="3.30.559.10">
    <property type="entry name" value="Chloramphenicol acetyltransferase-like domain"/>
    <property type="match status" value="1"/>
</dbReference>
<dbReference type="Gene3D" id="1.10.1200.10">
    <property type="entry name" value="ACP-like"/>
    <property type="match status" value="1"/>
</dbReference>
<evidence type="ECO:0000313" key="6">
    <source>
        <dbReference type="Proteomes" id="UP001596514"/>
    </source>
</evidence>
<dbReference type="PROSITE" id="PS50075">
    <property type="entry name" value="CARRIER"/>
    <property type="match status" value="1"/>
</dbReference>
<dbReference type="InterPro" id="IPR036736">
    <property type="entry name" value="ACP-like_sf"/>
</dbReference>
<dbReference type="InterPro" id="IPR023213">
    <property type="entry name" value="CAT-like_dom_sf"/>
</dbReference>
<dbReference type="NCBIfam" id="TIGR01733">
    <property type="entry name" value="AA-adenyl-dom"/>
    <property type="match status" value="1"/>
</dbReference>
<organism evidence="5 6">
    <name type="scientific">Streptosporangium amethystogenes subsp. fukuiense</name>
    <dbReference type="NCBI Taxonomy" id="698418"/>
    <lineage>
        <taxon>Bacteria</taxon>
        <taxon>Bacillati</taxon>
        <taxon>Actinomycetota</taxon>
        <taxon>Actinomycetes</taxon>
        <taxon>Streptosporangiales</taxon>
        <taxon>Streptosporangiaceae</taxon>
        <taxon>Streptosporangium</taxon>
    </lineage>
</organism>
<evidence type="ECO:0000313" key="5">
    <source>
        <dbReference type="EMBL" id="MFC7605164.1"/>
    </source>
</evidence>
<dbReference type="EMBL" id="JBHTEE010000001">
    <property type="protein sequence ID" value="MFC7605164.1"/>
    <property type="molecule type" value="Genomic_DNA"/>
</dbReference>
<evidence type="ECO:0000256" key="3">
    <source>
        <dbReference type="ARBA" id="ARBA00022553"/>
    </source>
</evidence>
<dbReference type="InterPro" id="IPR001242">
    <property type="entry name" value="Condensation_dom"/>
</dbReference>
<keyword evidence="3" id="KW-0597">Phosphoprotein</keyword>
<dbReference type="Pfam" id="PF00501">
    <property type="entry name" value="AMP-binding"/>
    <property type="match status" value="1"/>
</dbReference>
<dbReference type="PROSITE" id="PS00455">
    <property type="entry name" value="AMP_BINDING"/>
    <property type="match status" value="1"/>
</dbReference>
<dbReference type="InterPro" id="IPR020806">
    <property type="entry name" value="PKS_PP-bd"/>
</dbReference>
<dbReference type="InterPro" id="IPR000873">
    <property type="entry name" value="AMP-dep_synth/lig_dom"/>
</dbReference>